<reference evidence="7" key="1">
    <citation type="submission" date="2023-03" db="EMBL/GenBank/DDBJ databases">
        <authorList>
            <person name="Steffen K."/>
            <person name="Cardenas P."/>
        </authorList>
    </citation>
    <scope>NUCLEOTIDE SEQUENCE</scope>
</reference>
<dbReference type="InterPro" id="IPR036291">
    <property type="entry name" value="NAD(P)-bd_dom_sf"/>
</dbReference>
<dbReference type="Proteomes" id="UP001174909">
    <property type="component" value="Unassembled WGS sequence"/>
</dbReference>
<protein>
    <recommendedName>
        <fullName evidence="4">carbonyl reductase (NADPH)</fullName>
        <ecNumber evidence="4">1.1.1.184</ecNumber>
    </recommendedName>
</protein>
<dbReference type="Gene3D" id="3.40.50.720">
    <property type="entry name" value="NAD(P)-binding Rossmann-like Domain"/>
    <property type="match status" value="1"/>
</dbReference>
<keyword evidence="8" id="KW-1185">Reference proteome</keyword>
<name>A0AA35T1V3_GEOBA</name>
<sequence>LSLSLSFSPNNNRQSTRSCINTHARVLSHAPYSWLHRPFDRLHKPGKEDTPSKQGHTAEKMSSVKVAVVTGSNKGIGLAIVRSLCRQYDGAVYLTARNEELGQQAVKKLESEGLKPKFHQLDIDSPESIERLKNYLSSTYGGLDVLINNAAIAYKMASTAPFLEQATNTVRINFTGTLNIKRALLPLVRPHGRIVNVSSMVSKLSQVSSELQKKFSDPKLTEGELVALMKQFVDDVTAGSHKEKGWSNSAYATSKLGVTALTKVHAREIASSGKEDVLMNSCCLGWVSIIVASVSTVS</sequence>
<feature type="region of interest" description="Disordered" evidence="6">
    <location>
        <begin position="39"/>
        <end position="61"/>
    </location>
</feature>
<feature type="compositionally biased region" description="Basic and acidic residues" evidence="6">
    <location>
        <begin position="39"/>
        <end position="59"/>
    </location>
</feature>
<dbReference type="InterPro" id="IPR045313">
    <property type="entry name" value="CBR1-like"/>
</dbReference>
<dbReference type="SUPFAM" id="SSF51735">
    <property type="entry name" value="NAD(P)-binding Rossmann-fold domains"/>
    <property type="match status" value="1"/>
</dbReference>
<evidence type="ECO:0000256" key="2">
    <source>
        <dbReference type="ARBA" id="ARBA00022857"/>
    </source>
</evidence>
<dbReference type="Pfam" id="PF00106">
    <property type="entry name" value="adh_short"/>
    <property type="match status" value="1"/>
</dbReference>
<accession>A0AA35T1V3</accession>
<keyword evidence="3" id="KW-0560">Oxidoreductase</keyword>
<evidence type="ECO:0000256" key="6">
    <source>
        <dbReference type="SAM" id="MobiDB-lite"/>
    </source>
</evidence>
<evidence type="ECO:0000256" key="4">
    <source>
        <dbReference type="ARBA" id="ARBA00026118"/>
    </source>
</evidence>
<gene>
    <name evidence="7" type="ORF">GBAR_LOCUS21784</name>
</gene>
<dbReference type="GO" id="GO:0004090">
    <property type="term" value="F:carbonyl reductase (NADPH) activity"/>
    <property type="evidence" value="ECO:0007669"/>
    <property type="project" value="UniProtKB-EC"/>
</dbReference>
<dbReference type="InterPro" id="IPR020904">
    <property type="entry name" value="Sc_DH/Rdtase_CS"/>
</dbReference>
<proteinExistence type="inferred from homology"/>
<dbReference type="PROSITE" id="PS00061">
    <property type="entry name" value="ADH_SHORT"/>
    <property type="match status" value="1"/>
</dbReference>
<dbReference type="PRINTS" id="PR00081">
    <property type="entry name" value="GDHRDH"/>
</dbReference>
<comment type="caution">
    <text evidence="7">The sequence shown here is derived from an EMBL/GenBank/DDBJ whole genome shotgun (WGS) entry which is preliminary data.</text>
</comment>
<dbReference type="PANTHER" id="PTHR43963:SF6">
    <property type="entry name" value="CHAIN DEHYDROGENASE FAMILY PROTEIN, PUTATIVE (AFU_ORTHOLOGUE AFUA_3G15350)-RELATED"/>
    <property type="match status" value="1"/>
</dbReference>
<comment type="similarity">
    <text evidence="1 5">Belongs to the short-chain dehydrogenases/reductases (SDR) family.</text>
</comment>
<dbReference type="EC" id="1.1.1.184" evidence="4"/>
<organism evidence="7 8">
    <name type="scientific">Geodia barretti</name>
    <name type="common">Barrett's horny sponge</name>
    <dbReference type="NCBI Taxonomy" id="519541"/>
    <lineage>
        <taxon>Eukaryota</taxon>
        <taxon>Metazoa</taxon>
        <taxon>Porifera</taxon>
        <taxon>Demospongiae</taxon>
        <taxon>Heteroscleromorpha</taxon>
        <taxon>Tetractinellida</taxon>
        <taxon>Astrophorina</taxon>
        <taxon>Geodiidae</taxon>
        <taxon>Geodia</taxon>
    </lineage>
</organism>
<feature type="non-terminal residue" evidence="7">
    <location>
        <position position="298"/>
    </location>
</feature>
<keyword evidence="2" id="KW-0521">NADP</keyword>
<dbReference type="AlphaFoldDB" id="A0AA35T1V3"/>
<dbReference type="CDD" id="cd05324">
    <property type="entry name" value="carb_red_PTCR-like_SDR_c"/>
    <property type="match status" value="1"/>
</dbReference>
<evidence type="ECO:0000256" key="1">
    <source>
        <dbReference type="ARBA" id="ARBA00006484"/>
    </source>
</evidence>
<evidence type="ECO:0000256" key="5">
    <source>
        <dbReference type="RuleBase" id="RU000363"/>
    </source>
</evidence>
<evidence type="ECO:0000256" key="3">
    <source>
        <dbReference type="ARBA" id="ARBA00023002"/>
    </source>
</evidence>
<dbReference type="InterPro" id="IPR002347">
    <property type="entry name" value="SDR_fam"/>
</dbReference>
<evidence type="ECO:0000313" key="8">
    <source>
        <dbReference type="Proteomes" id="UP001174909"/>
    </source>
</evidence>
<dbReference type="PANTHER" id="PTHR43963">
    <property type="entry name" value="CARBONYL REDUCTASE 1-RELATED"/>
    <property type="match status" value="1"/>
</dbReference>
<evidence type="ECO:0000313" key="7">
    <source>
        <dbReference type="EMBL" id="CAI8039196.1"/>
    </source>
</evidence>
<dbReference type="PRINTS" id="PR00080">
    <property type="entry name" value="SDRFAMILY"/>
</dbReference>
<dbReference type="EMBL" id="CASHTH010003029">
    <property type="protein sequence ID" value="CAI8039196.1"/>
    <property type="molecule type" value="Genomic_DNA"/>
</dbReference>